<dbReference type="InterPro" id="IPR014436">
    <property type="entry name" value="Extradiol_dOase_DODA"/>
</dbReference>
<sequence>MTVPMYFCSHGSTMMLGEQSLASDDWAKFGREAEKHNIKGVVMMGAHWGVAGENLVHVSVKEKPGMSPIAWVHPDKYQNYEINCSPELGHRVVEILREGGINAQPNDNDDWIHDSLIPIKWMFPKKCPPITLISCNVKYEGPFHMRIGSLLSGLRDEGYLLIGSGGAVHNLYRNYWPQVTSYRNNFAQALPPERWALQFRQCFYDALITNPQEYGITIREGVLRLMHSPLYREAHGTDDHYMAACFCAGAAKSTDKAHYRCEVWELQNMDNAQFQIGDWDEPIKA</sequence>
<evidence type="ECO:0000256" key="3">
    <source>
        <dbReference type="ARBA" id="ARBA00022723"/>
    </source>
</evidence>
<organism evidence="7">
    <name type="scientific">Blastobotrys adeninivorans</name>
    <name type="common">Yeast</name>
    <name type="synonym">Arxula adeninivorans</name>
    <dbReference type="NCBI Taxonomy" id="409370"/>
    <lineage>
        <taxon>Eukaryota</taxon>
        <taxon>Fungi</taxon>
        <taxon>Dikarya</taxon>
        <taxon>Ascomycota</taxon>
        <taxon>Saccharomycotina</taxon>
        <taxon>Dipodascomycetes</taxon>
        <taxon>Dipodascales</taxon>
        <taxon>Trichomonascaceae</taxon>
        <taxon>Blastobotrys</taxon>
    </lineage>
</organism>
<dbReference type="EMBL" id="HG937693">
    <property type="protein sequence ID" value="CDP34726.1"/>
    <property type="molecule type" value="Genomic_DNA"/>
</dbReference>
<proteinExistence type="inferred from homology"/>
<dbReference type="Pfam" id="PF02900">
    <property type="entry name" value="LigB"/>
    <property type="match status" value="1"/>
</dbReference>
<evidence type="ECO:0000259" key="6">
    <source>
        <dbReference type="Pfam" id="PF02900"/>
    </source>
</evidence>
<reference evidence="7" key="2">
    <citation type="submission" date="2014-06" db="EMBL/GenBank/DDBJ databases">
        <title>The complete genome of Blastobotrys (Arxula) adeninivorans LS3 - a yeast of biotechnological interest.</title>
        <authorList>
            <person name="Kunze G."/>
            <person name="Gaillardin C."/>
            <person name="Czernicka M."/>
            <person name="Durrens P."/>
            <person name="Martin T."/>
            <person name="Boer E."/>
            <person name="Gabaldon T."/>
            <person name="Cruz J."/>
            <person name="Talla E."/>
            <person name="Marck C."/>
            <person name="Goffeau A."/>
            <person name="Barbe V."/>
            <person name="Baret P."/>
            <person name="Baronian K."/>
            <person name="Beier S."/>
            <person name="Bleykasten C."/>
            <person name="Bode R."/>
            <person name="Casaregola S."/>
            <person name="Despons L."/>
            <person name="Fairhead C."/>
            <person name="Giersberg M."/>
            <person name="Gierski P."/>
            <person name="Hahnel U."/>
            <person name="Hartmann A."/>
            <person name="Jankowska D."/>
            <person name="Jubin C."/>
            <person name="Jung P."/>
            <person name="Lafontaine I."/>
            <person name="Leh-Louis V."/>
            <person name="Lemaire M."/>
            <person name="Marcet-Houben M."/>
            <person name="Mascher M."/>
            <person name="Morel G."/>
            <person name="Richard G.-F."/>
            <person name="Riechen J."/>
            <person name="Sacerdot C."/>
            <person name="Sarkar A."/>
            <person name="Savel G."/>
            <person name="Schacherer J."/>
            <person name="Sherman D."/>
            <person name="Straub M.-L."/>
            <person name="Stein N."/>
            <person name="Thierry A."/>
            <person name="Trautwein-Schult A."/>
            <person name="Westhof E."/>
            <person name="Worch S."/>
            <person name="Dujon B."/>
            <person name="Souciet J.-L."/>
            <person name="Wincker P."/>
            <person name="Scholz U."/>
            <person name="Neuveglise N."/>
        </authorList>
    </citation>
    <scope>NUCLEOTIDE SEQUENCE</scope>
    <source>
        <strain evidence="7">LS3</strain>
    </source>
</reference>
<accession>A0A060T6E6</accession>
<dbReference type="SUPFAM" id="SSF53213">
    <property type="entry name" value="LigB-like"/>
    <property type="match status" value="1"/>
</dbReference>
<dbReference type="CDD" id="cd07363">
    <property type="entry name" value="45_DOPA_Dioxygenase"/>
    <property type="match status" value="1"/>
</dbReference>
<reference evidence="7" key="1">
    <citation type="submission" date="2014-02" db="EMBL/GenBank/DDBJ databases">
        <authorList>
            <person name="Genoscope - CEA"/>
        </authorList>
    </citation>
    <scope>NUCLEOTIDE SEQUENCE</scope>
    <source>
        <strain evidence="7">LS3</strain>
    </source>
</reference>
<keyword evidence="4" id="KW-0862">Zinc</keyword>
<dbReference type="InterPro" id="IPR004183">
    <property type="entry name" value="Xdiol_dOase_suB"/>
</dbReference>
<dbReference type="PhylomeDB" id="A0A060T6E6"/>
<evidence type="ECO:0000256" key="2">
    <source>
        <dbReference type="ARBA" id="ARBA00007581"/>
    </source>
</evidence>
<dbReference type="GO" id="GO:0008198">
    <property type="term" value="F:ferrous iron binding"/>
    <property type="evidence" value="ECO:0007669"/>
    <property type="project" value="InterPro"/>
</dbReference>
<evidence type="ECO:0000256" key="5">
    <source>
        <dbReference type="ARBA" id="ARBA00023002"/>
    </source>
</evidence>
<evidence type="ECO:0000313" key="7">
    <source>
        <dbReference type="EMBL" id="CDP34726.1"/>
    </source>
</evidence>
<name>A0A060T6E6_BLAAD</name>
<dbReference type="Gene3D" id="3.40.830.10">
    <property type="entry name" value="LigB-like"/>
    <property type="match status" value="1"/>
</dbReference>
<dbReference type="PIRSF" id="PIRSF006157">
    <property type="entry name" value="Doxgns_DODA"/>
    <property type="match status" value="1"/>
</dbReference>
<feature type="domain" description="Extradiol ring-cleavage dioxygenase class III enzyme subunit B" evidence="6">
    <location>
        <begin position="5"/>
        <end position="267"/>
    </location>
</feature>
<protein>
    <submittedName>
        <fullName evidence="7">ARAD1C19118p</fullName>
    </submittedName>
</protein>
<dbReference type="PANTHER" id="PTHR30096">
    <property type="entry name" value="4,5-DOPA DIOXYGENASE EXTRADIOL-LIKE PROTEIN"/>
    <property type="match status" value="1"/>
</dbReference>
<dbReference type="PANTHER" id="PTHR30096:SF1">
    <property type="entry name" value="AROMATIC RING-OPENING DIOXYGENASE FAMILY PROTEIN (AFU_ORTHOLOGUE AFUA_7G00640)"/>
    <property type="match status" value="1"/>
</dbReference>
<gene>
    <name evidence="7" type="ORF">GNLVRS02_ARAD1C19118g</name>
</gene>
<evidence type="ECO:0000256" key="1">
    <source>
        <dbReference type="ARBA" id="ARBA00001947"/>
    </source>
</evidence>
<comment type="cofactor">
    <cofactor evidence="1">
        <name>Zn(2+)</name>
        <dbReference type="ChEBI" id="CHEBI:29105"/>
    </cofactor>
</comment>
<evidence type="ECO:0000256" key="4">
    <source>
        <dbReference type="ARBA" id="ARBA00022833"/>
    </source>
</evidence>
<dbReference type="AlphaFoldDB" id="A0A060T6E6"/>
<dbReference type="GO" id="GO:0008270">
    <property type="term" value="F:zinc ion binding"/>
    <property type="evidence" value="ECO:0007669"/>
    <property type="project" value="InterPro"/>
</dbReference>
<keyword evidence="5" id="KW-0560">Oxidoreductase</keyword>
<dbReference type="GO" id="GO:0016702">
    <property type="term" value="F:oxidoreductase activity, acting on single donors with incorporation of molecular oxygen, incorporation of two atoms of oxygen"/>
    <property type="evidence" value="ECO:0007669"/>
    <property type="project" value="UniProtKB-ARBA"/>
</dbReference>
<keyword evidence="3" id="KW-0479">Metal-binding</keyword>
<comment type="similarity">
    <text evidence="2">Belongs to the DODA-type extradiol aromatic ring-opening dioxygenase family.</text>
</comment>